<keyword evidence="5 10" id="KW-1133">Transmembrane helix</keyword>
<evidence type="ECO:0000256" key="7">
    <source>
        <dbReference type="ARBA" id="ARBA00038151"/>
    </source>
</evidence>
<dbReference type="Gene3D" id="1.10.3730.20">
    <property type="match status" value="1"/>
</dbReference>
<dbReference type="Proteomes" id="UP000029714">
    <property type="component" value="Unassembled WGS sequence"/>
</dbReference>
<dbReference type="STRING" id="1548018.LS64_10975"/>
<protein>
    <recommendedName>
        <fullName evidence="8">Guanidinium exporter</fullName>
    </recommendedName>
</protein>
<reference evidence="12 13" key="2">
    <citation type="journal article" date="2016" name="Infect. Immun.">
        <title>Helicobacter saguini, a Novel Helicobacter Isolated from Cotton-Top Tamarins with Ulcerative Colitis, Has Proinflammatory Properties and Induces Typhlocolitis and Dysplasia in Gnotobiotic IL-10-/- Mice.</title>
        <authorList>
            <person name="Shen Z."/>
            <person name="Mannion A."/>
            <person name="Whary M.T."/>
            <person name="Muthupalani S."/>
            <person name="Sheh A."/>
            <person name="Feng Y."/>
            <person name="Gong G."/>
            <person name="Vandamme P."/>
            <person name="Holcombe H.R."/>
            <person name="Paster B.J."/>
            <person name="Fox J.G."/>
        </authorList>
    </citation>
    <scope>NUCLEOTIDE SEQUENCE [LARGE SCALE GENOMIC DNA]</scope>
    <source>
        <strain evidence="12 13">MIT 97-6194</strain>
    </source>
</reference>
<evidence type="ECO:0000256" key="9">
    <source>
        <dbReference type="RuleBase" id="RU003942"/>
    </source>
</evidence>
<reference evidence="12" key="3">
    <citation type="submission" date="2018-04" db="EMBL/GenBank/DDBJ databases">
        <authorList>
            <person name="Sheh A."/>
            <person name="Shen Z."/>
            <person name="Mannion A.J."/>
            <person name="Fox J.G."/>
        </authorList>
    </citation>
    <scope>NUCLEOTIDE SEQUENCE</scope>
    <source>
        <strain evidence="12">MIT 97-6194</strain>
    </source>
</reference>
<evidence type="ECO:0000313" key="12">
    <source>
        <dbReference type="EMBL" id="TLD94119.1"/>
    </source>
</evidence>
<comment type="similarity">
    <text evidence="7">Belongs to the drug/metabolite transporter (DMT) superfamily. Small multidrug resistance (SMR) (TC 2.A.7.1) family. Gdx/SugE subfamily.</text>
</comment>
<dbReference type="FunFam" id="1.10.3730.20:FF:000001">
    <property type="entry name" value="Quaternary ammonium compound resistance transporter SugE"/>
    <property type="match status" value="1"/>
</dbReference>
<keyword evidence="6 10" id="KW-0472">Membrane</keyword>
<evidence type="ECO:0000256" key="8">
    <source>
        <dbReference type="ARBA" id="ARBA00039168"/>
    </source>
</evidence>
<dbReference type="GO" id="GO:1990961">
    <property type="term" value="P:xenobiotic detoxification by transmembrane export across the plasma membrane"/>
    <property type="evidence" value="ECO:0007669"/>
    <property type="project" value="UniProtKB-ARBA"/>
</dbReference>
<dbReference type="PANTHER" id="PTHR30561">
    <property type="entry name" value="SMR FAMILY PROTON-DEPENDENT DRUG EFFLUX TRANSPORTER SUGE"/>
    <property type="match status" value="1"/>
</dbReference>
<accession>A0A347VS01</accession>
<evidence type="ECO:0000256" key="3">
    <source>
        <dbReference type="ARBA" id="ARBA00022475"/>
    </source>
</evidence>
<feature type="transmembrane region" description="Helical" evidence="10">
    <location>
        <begin position="84"/>
        <end position="103"/>
    </location>
</feature>
<evidence type="ECO:0000313" key="14">
    <source>
        <dbReference type="Proteomes" id="UP000477070"/>
    </source>
</evidence>
<dbReference type="EMBL" id="QBIU01000001">
    <property type="protein sequence ID" value="MWV68970.1"/>
    <property type="molecule type" value="Genomic_DNA"/>
</dbReference>
<dbReference type="InterPro" id="IPR037185">
    <property type="entry name" value="EmrE-like"/>
</dbReference>
<dbReference type="Proteomes" id="UP000477070">
    <property type="component" value="Unassembled WGS sequence"/>
</dbReference>
<keyword evidence="3" id="KW-1003">Cell membrane</keyword>
<evidence type="ECO:0000256" key="4">
    <source>
        <dbReference type="ARBA" id="ARBA00022692"/>
    </source>
</evidence>
<dbReference type="AlphaFoldDB" id="A0A347VS01"/>
<comment type="subcellular location">
    <subcellularLocation>
        <location evidence="1 9">Cell membrane</location>
        <topology evidence="1 9">Multi-pass membrane protein</topology>
    </subcellularLocation>
</comment>
<dbReference type="GO" id="GO:0022857">
    <property type="term" value="F:transmembrane transporter activity"/>
    <property type="evidence" value="ECO:0007669"/>
    <property type="project" value="InterPro"/>
</dbReference>
<evidence type="ECO:0000313" key="13">
    <source>
        <dbReference type="Proteomes" id="UP000029714"/>
    </source>
</evidence>
<evidence type="ECO:0000256" key="1">
    <source>
        <dbReference type="ARBA" id="ARBA00004651"/>
    </source>
</evidence>
<name>A0A347VS01_9HELI</name>
<dbReference type="SUPFAM" id="SSF103481">
    <property type="entry name" value="Multidrug resistance efflux transporter EmrE"/>
    <property type="match status" value="1"/>
</dbReference>
<dbReference type="EMBL" id="JRMP02000010">
    <property type="protein sequence ID" value="TLD94119.1"/>
    <property type="molecule type" value="Genomic_DNA"/>
</dbReference>
<dbReference type="OrthoDB" id="9808638at2"/>
<evidence type="ECO:0000256" key="5">
    <source>
        <dbReference type="ARBA" id="ARBA00022989"/>
    </source>
</evidence>
<dbReference type="Pfam" id="PF00893">
    <property type="entry name" value="Multi_Drug_Res"/>
    <property type="match status" value="1"/>
</dbReference>
<evidence type="ECO:0000256" key="10">
    <source>
        <dbReference type="SAM" id="Phobius"/>
    </source>
</evidence>
<gene>
    <name evidence="11" type="ORF">DCO61_02740</name>
    <name evidence="12" type="ORF">LS64_007380</name>
</gene>
<feature type="transmembrane region" description="Helical" evidence="10">
    <location>
        <begin position="30"/>
        <end position="47"/>
    </location>
</feature>
<dbReference type="InterPro" id="IPR045324">
    <property type="entry name" value="Small_multidrug_res"/>
</dbReference>
<comment type="caution">
    <text evidence="12">The sequence shown here is derived from an EMBL/GenBank/DDBJ whole genome shotgun (WGS) entry which is preliminary data.</text>
</comment>
<proteinExistence type="inferred from homology"/>
<dbReference type="RefSeq" id="WP_034573051.1">
    <property type="nucleotide sequence ID" value="NZ_JRMP02000010.1"/>
</dbReference>
<reference evidence="11 14" key="4">
    <citation type="submission" date="2019-12" db="EMBL/GenBank/DDBJ databases">
        <title>Multi-Generational Helicobacter saguini Isolates.</title>
        <authorList>
            <person name="Mannion A."/>
            <person name="Shen Z."/>
            <person name="Fox J.G."/>
        </authorList>
    </citation>
    <scope>NUCLEOTIDE SEQUENCE [LARGE SCALE GENOMIC DNA]</scope>
    <source>
        <strain evidence="11">16-048</strain>
        <strain evidence="14">16-048 (F4)</strain>
    </source>
</reference>
<evidence type="ECO:0000256" key="6">
    <source>
        <dbReference type="ARBA" id="ARBA00023136"/>
    </source>
</evidence>
<sequence length="104" mass="11362">MSWFFLILAGLMEIVGVITMKKFVETKRKIFILGLIAQFALSFGFLSQAMQGISMGTAYAIWTGIGAGGGVIVGVLFFNESKSLAKFFFLFLILFASVGLKFLS</sequence>
<dbReference type="PANTHER" id="PTHR30561:SF0">
    <property type="entry name" value="GUANIDINIUM EXPORTER"/>
    <property type="match status" value="1"/>
</dbReference>
<keyword evidence="4 9" id="KW-0812">Transmembrane</keyword>
<reference evidence="12 13" key="1">
    <citation type="journal article" date="2014" name="Genome Announc.">
        <title>Draft genome sequences of eight enterohepatic helicobacter species isolated from both laboratory and wild rodents.</title>
        <authorList>
            <person name="Sheh A."/>
            <person name="Shen Z."/>
            <person name="Fox J.G."/>
        </authorList>
    </citation>
    <scope>NUCLEOTIDE SEQUENCE [LARGE SCALE GENOMIC DNA]</scope>
    <source>
        <strain evidence="12 13">MIT 97-6194</strain>
    </source>
</reference>
<evidence type="ECO:0000313" key="11">
    <source>
        <dbReference type="EMBL" id="MWV68970.1"/>
    </source>
</evidence>
<dbReference type="InterPro" id="IPR000390">
    <property type="entry name" value="Small_drug/metabolite_transptr"/>
</dbReference>
<evidence type="ECO:0000256" key="2">
    <source>
        <dbReference type="ARBA" id="ARBA00022448"/>
    </source>
</evidence>
<dbReference type="GO" id="GO:0005886">
    <property type="term" value="C:plasma membrane"/>
    <property type="evidence" value="ECO:0007669"/>
    <property type="project" value="UniProtKB-SubCell"/>
</dbReference>
<keyword evidence="2" id="KW-0813">Transport</keyword>
<organism evidence="12 13">
    <name type="scientific">Helicobacter saguini</name>
    <dbReference type="NCBI Taxonomy" id="1548018"/>
    <lineage>
        <taxon>Bacteria</taxon>
        <taxon>Pseudomonadati</taxon>
        <taxon>Campylobacterota</taxon>
        <taxon>Epsilonproteobacteria</taxon>
        <taxon>Campylobacterales</taxon>
        <taxon>Helicobacteraceae</taxon>
        <taxon>Helicobacter</taxon>
    </lineage>
</organism>
<feature type="transmembrane region" description="Helical" evidence="10">
    <location>
        <begin position="59"/>
        <end position="78"/>
    </location>
</feature>
<keyword evidence="13" id="KW-1185">Reference proteome</keyword>